<dbReference type="GO" id="GO:0008168">
    <property type="term" value="F:methyltransferase activity"/>
    <property type="evidence" value="ECO:0007669"/>
    <property type="project" value="UniProtKB-KW"/>
</dbReference>
<feature type="domain" description="Methyltransferase FkbM" evidence="1">
    <location>
        <begin position="57"/>
        <end position="217"/>
    </location>
</feature>
<evidence type="ECO:0000259" key="1">
    <source>
        <dbReference type="Pfam" id="PF05050"/>
    </source>
</evidence>
<dbReference type="InterPro" id="IPR029063">
    <property type="entry name" value="SAM-dependent_MTases_sf"/>
</dbReference>
<keyword evidence="2" id="KW-0808">Transferase</keyword>
<dbReference type="Gene3D" id="3.40.50.150">
    <property type="entry name" value="Vaccinia Virus protein VP39"/>
    <property type="match status" value="1"/>
</dbReference>
<protein>
    <submittedName>
        <fullName evidence="2">FkbM family methyltransferase</fullName>
    </submittedName>
</protein>
<comment type="caution">
    <text evidence="2">The sequence shown here is derived from an EMBL/GenBank/DDBJ whole genome shotgun (WGS) entry which is preliminary data.</text>
</comment>
<proteinExistence type="predicted"/>
<dbReference type="GO" id="GO:0032259">
    <property type="term" value="P:methylation"/>
    <property type="evidence" value="ECO:0007669"/>
    <property type="project" value="UniProtKB-KW"/>
</dbReference>
<dbReference type="InterPro" id="IPR052514">
    <property type="entry name" value="SAM-dependent_MTase"/>
</dbReference>
<dbReference type="Proteomes" id="UP001218364">
    <property type="component" value="Unassembled WGS sequence"/>
</dbReference>
<dbReference type="SUPFAM" id="SSF53335">
    <property type="entry name" value="S-adenosyl-L-methionine-dependent methyltransferases"/>
    <property type="match status" value="1"/>
</dbReference>
<organism evidence="2 3">
    <name type="scientific">Phaeobacter gallaeciensis</name>
    <dbReference type="NCBI Taxonomy" id="60890"/>
    <lineage>
        <taxon>Bacteria</taxon>
        <taxon>Pseudomonadati</taxon>
        <taxon>Pseudomonadota</taxon>
        <taxon>Alphaproteobacteria</taxon>
        <taxon>Rhodobacterales</taxon>
        <taxon>Roseobacteraceae</taxon>
        <taxon>Phaeobacter</taxon>
    </lineage>
</organism>
<dbReference type="Pfam" id="PF05050">
    <property type="entry name" value="Methyltransf_21"/>
    <property type="match status" value="1"/>
</dbReference>
<gene>
    <name evidence="2" type="ORF">PXK24_17970</name>
</gene>
<reference evidence="2 3" key="1">
    <citation type="submission" date="2023-02" db="EMBL/GenBank/DDBJ databases">
        <title>Population genomics of bacteria associated with diatom.</title>
        <authorList>
            <person name="Xie J."/>
            <person name="Wang H."/>
        </authorList>
    </citation>
    <scope>NUCLEOTIDE SEQUENCE [LARGE SCALE GENOMIC DNA]</scope>
    <source>
        <strain evidence="2 3">PT47_8</strain>
    </source>
</reference>
<accession>A0ABD4XEU5</accession>
<sequence length="264" mass="28768">MTDTAPLRASLFETPFGVFWAEEEDHITKQLAEFGAHTRNELSMLLTVIRLGDRIVDIGAHIGTYAIPMAAKAGPEGRVLAIEGSARTFQLLQRNIGANGLVHRVAYQNKVLGQRDGPRLRRAASPGNSGAGHYLPDMNGVEAEDPLSCLALNGFAQPDVIKIDVEGMECAVLTSLQPLLNRQRPILYIEVVAQQLARLGTTVSNLEALLAPYGYSYFRNVGARNSESDSFIPERLNRLEEGGEFFDLLALPDARVPLLVGSES</sequence>
<dbReference type="InterPro" id="IPR006342">
    <property type="entry name" value="FkbM_mtfrase"/>
</dbReference>
<dbReference type="PANTHER" id="PTHR34203">
    <property type="entry name" value="METHYLTRANSFERASE, FKBM FAMILY PROTEIN"/>
    <property type="match status" value="1"/>
</dbReference>
<name>A0ABD4XEU5_9RHOB</name>
<dbReference type="EMBL" id="JARCJK010000011">
    <property type="protein sequence ID" value="MDE4167587.1"/>
    <property type="molecule type" value="Genomic_DNA"/>
</dbReference>
<dbReference type="RefSeq" id="WP_274840058.1">
    <property type="nucleotide sequence ID" value="NZ_JARCJF010000011.1"/>
</dbReference>
<dbReference type="AlphaFoldDB" id="A0ABD4XEU5"/>
<dbReference type="PANTHER" id="PTHR34203:SF15">
    <property type="entry name" value="SLL1173 PROTEIN"/>
    <property type="match status" value="1"/>
</dbReference>
<keyword evidence="2" id="KW-0489">Methyltransferase</keyword>
<dbReference type="NCBIfam" id="TIGR01444">
    <property type="entry name" value="fkbM_fam"/>
    <property type="match status" value="1"/>
</dbReference>
<evidence type="ECO:0000313" key="2">
    <source>
        <dbReference type="EMBL" id="MDE4167587.1"/>
    </source>
</evidence>
<evidence type="ECO:0000313" key="3">
    <source>
        <dbReference type="Proteomes" id="UP001218364"/>
    </source>
</evidence>